<evidence type="ECO:0000313" key="5">
    <source>
        <dbReference type="Proteomes" id="UP001608902"/>
    </source>
</evidence>
<reference evidence="4 5" key="1">
    <citation type="submission" date="2024-08" db="EMBL/GenBank/DDBJ databases">
        <title>Gnathostoma spinigerum genome.</title>
        <authorList>
            <person name="Gonzalez-Bertolin B."/>
            <person name="Monzon S."/>
            <person name="Zaballos A."/>
            <person name="Jimenez P."/>
            <person name="Dekumyoy P."/>
            <person name="Varona S."/>
            <person name="Cuesta I."/>
            <person name="Sumanam S."/>
            <person name="Adisakwattana P."/>
            <person name="Gasser R.B."/>
            <person name="Hernandez-Gonzalez A."/>
            <person name="Young N.D."/>
            <person name="Perteguer M.J."/>
        </authorList>
    </citation>
    <scope>NUCLEOTIDE SEQUENCE [LARGE SCALE GENOMIC DNA]</scope>
    <source>
        <strain evidence="4">AL3</strain>
        <tissue evidence="4">Liver</tissue>
    </source>
</reference>
<dbReference type="PANTHER" id="PTHR11807">
    <property type="entry name" value="ATPASES OF THE PP SUPERFAMILY-RELATED"/>
    <property type="match status" value="1"/>
</dbReference>
<dbReference type="SUPFAM" id="SSF52402">
    <property type="entry name" value="Adenine nucleotide alpha hydrolases-like"/>
    <property type="match status" value="1"/>
</dbReference>
<keyword evidence="5" id="KW-1185">Reference proteome</keyword>
<evidence type="ECO:0008006" key="6">
    <source>
        <dbReference type="Google" id="ProtNLM"/>
    </source>
</evidence>
<dbReference type="InterPro" id="IPR035107">
    <property type="entry name" value="tRNA_thiolation_TtcA_Ctu1"/>
</dbReference>
<dbReference type="InterPro" id="IPR011063">
    <property type="entry name" value="TilS/TtcA_N"/>
</dbReference>
<evidence type="ECO:0000313" key="4">
    <source>
        <dbReference type="EMBL" id="MFH4981034.1"/>
    </source>
</evidence>
<protein>
    <recommendedName>
        <fullName evidence="6">Cytoplasmic tRNA 2-thiolation protein 1</fullName>
    </recommendedName>
</protein>
<feature type="domain" description="tRNA(Ile)-lysidine/2-thiocytidine synthase N-terminal" evidence="2">
    <location>
        <begin position="55"/>
        <end position="142"/>
    </location>
</feature>
<evidence type="ECO:0000256" key="1">
    <source>
        <dbReference type="ARBA" id="ARBA00022679"/>
    </source>
</evidence>
<dbReference type="InterPro" id="IPR032442">
    <property type="entry name" value="CTU1_C"/>
</dbReference>
<accession>A0ABD6EUT0</accession>
<feature type="domain" description="Cytoplasmic tRNA 2-thiolation protein 1 C-terminal" evidence="3">
    <location>
        <begin position="190"/>
        <end position="215"/>
    </location>
</feature>
<dbReference type="PIRSF" id="PIRSF004976">
    <property type="entry name" value="ATPase_YdaO"/>
    <property type="match status" value="1"/>
</dbReference>
<evidence type="ECO:0000259" key="2">
    <source>
        <dbReference type="Pfam" id="PF01171"/>
    </source>
</evidence>
<dbReference type="AlphaFoldDB" id="A0ABD6EUT0"/>
<dbReference type="GO" id="GO:0016740">
    <property type="term" value="F:transferase activity"/>
    <property type="evidence" value="ECO:0007669"/>
    <property type="project" value="UniProtKB-KW"/>
</dbReference>
<keyword evidence="1" id="KW-0808">Transferase</keyword>
<dbReference type="Pfam" id="PF16503">
    <property type="entry name" value="zn-ribbon_14"/>
    <property type="match status" value="1"/>
</dbReference>
<dbReference type="Pfam" id="PF01171">
    <property type="entry name" value="ATP_bind_3"/>
    <property type="match status" value="1"/>
</dbReference>
<sequence length="256" mass="28617">MQGYRDDSLKAVERNKKEYGLPLTVLSYKDLYGWTMDNIVANIGKKNNCTFCGVFRRKALDRGAYMVGARKLVTGHNADDLAETVLMNVLRGDIARLQRCTDAITGLEGSVLRVKPLMYCFEKDIVMYAHFNNLDYFSTECVYAPNAYRGFARSYVKQLERIRPQSIIDLIRSGETALARNDIAMPTLKTCERCGYISSQEICKACLLLEGLETGNLTLGIKKTKIQKQEDKISNGKCNPGTNCTCAGLGDVEGQF</sequence>
<dbReference type="Gene3D" id="3.40.50.620">
    <property type="entry name" value="HUPs"/>
    <property type="match status" value="1"/>
</dbReference>
<name>A0ABD6EUT0_9BILA</name>
<dbReference type="PANTHER" id="PTHR11807:SF12">
    <property type="entry name" value="CYTOPLASMIC TRNA 2-THIOLATION PROTEIN 1"/>
    <property type="match status" value="1"/>
</dbReference>
<dbReference type="Proteomes" id="UP001608902">
    <property type="component" value="Unassembled WGS sequence"/>
</dbReference>
<gene>
    <name evidence="4" type="ORF">AB6A40_007743</name>
</gene>
<dbReference type="EMBL" id="JBGFUD010006511">
    <property type="protein sequence ID" value="MFH4981034.1"/>
    <property type="molecule type" value="Genomic_DNA"/>
</dbReference>
<dbReference type="NCBIfam" id="TIGR00269">
    <property type="entry name" value="TIGR00269 family protein"/>
    <property type="match status" value="1"/>
</dbReference>
<proteinExistence type="predicted"/>
<evidence type="ECO:0000259" key="3">
    <source>
        <dbReference type="Pfam" id="PF16503"/>
    </source>
</evidence>
<dbReference type="InterPro" id="IPR000541">
    <property type="entry name" value="Ncs6/Tuc1/Ctu1"/>
</dbReference>
<organism evidence="4 5">
    <name type="scientific">Gnathostoma spinigerum</name>
    <dbReference type="NCBI Taxonomy" id="75299"/>
    <lineage>
        <taxon>Eukaryota</taxon>
        <taxon>Metazoa</taxon>
        <taxon>Ecdysozoa</taxon>
        <taxon>Nematoda</taxon>
        <taxon>Chromadorea</taxon>
        <taxon>Rhabditida</taxon>
        <taxon>Spirurina</taxon>
        <taxon>Gnathostomatomorpha</taxon>
        <taxon>Gnathostomatoidea</taxon>
        <taxon>Gnathostomatidae</taxon>
        <taxon>Gnathostoma</taxon>
    </lineage>
</organism>
<dbReference type="InterPro" id="IPR014729">
    <property type="entry name" value="Rossmann-like_a/b/a_fold"/>
</dbReference>
<comment type="caution">
    <text evidence="4">The sequence shown here is derived from an EMBL/GenBank/DDBJ whole genome shotgun (WGS) entry which is preliminary data.</text>
</comment>